<dbReference type="Gene3D" id="3.30.390.10">
    <property type="entry name" value="Enolase-like, N-terminal domain"/>
    <property type="match status" value="1"/>
</dbReference>
<dbReference type="PANTHER" id="PTHR13794:SF58">
    <property type="entry name" value="MITOCHONDRIAL ENOLASE SUPERFAMILY MEMBER 1"/>
    <property type="match status" value="1"/>
</dbReference>
<dbReference type="InterPro" id="IPR029017">
    <property type="entry name" value="Enolase-like_N"/>
</dbReference>
<evidence type="ECO:0000313" key="5">
    <source>
        <dbReference type="EMBL" id="MDG0867883.1"/>
    </source>
</evidence>
<evidence type="ECO:0000259" key="4">
    <source>
        <dbReference type="SMART" id="SM00922"/>
    </source>
</evidence>
<proteinExistence type="predicted"/>
<dbReference type="SFLD" id="SFLDG00179">
    <property type="entry name" value="mandelate_racemase"/>
    <property type="match status" value="1"/>
</dbReference>
<dbReference type="PANTHER" id="PTHR13794">
    <property type="entry name" value="ENOLASE SUPERFAMILY, MANDELATE RACEMASE"/>
    <property type="match status" value="1"/>
</dbReference>
<dbReference type="AlphaFoldDB" id="A0AAJ5ZKQ8"/>
<dbReference type="CDD" id="cd03316">
    <property type="entry name" value="MR_like"/>
    <property type="match status" value="1"/>
</dbReference>
<dbReference type="InterPro" id="IPR013341">
    <property type="entry name" value="Mandelate_racemase_N_dom"/>
</dbReference>
<dbReference type="GO" id="GO:0000287">
    <property type="term" value="F:magnesium ion binding"/>
    <property type="evidence" value="ECO:0007669"/>
    <property type="project" value="TreeGrafter"/>
</dbReference>
<dbReference type="GO" id="GO:0016836">
    <property type="term" value="F:hydro-lyase activity"/>
    <property type="evidence" value="ECO:0007669"/>
    <property type="project" value="TreeGrafter"/>
</dbReference>
<dbReference type="RefSeq" id="WP_342826661.1">
    <property type="nucleotide sequence ID" value="NZ_CP046146.1"/>
</dbReference>
<reference evidence="6" key="2">
    <citation type="journal article" date="2023" name="Nat. Commun.">
        <title>Cultivation of marine bacteria of the SAR202 clade.</title>
        <authorList>
            <person name="Lim Y."/>
            <person name="Seo J.H."/>
            <person name="Giovannoni S.J."/>
            <person name="Kang I."/>
            <person name="Cho J.C."/>
        </authorList>
    </citation>
    <scope>NUCLEOTIDE SEQUENCE</scope>
    <source>
        <strain evidence="6">JH1073</strain>
    </source>
</reference>
<dbReference type="InterPro" id="IPR046945">
    <property type="entry name" value="RHMD-like"/>
</dbReference>
<keyword evidence="3" id="KW-0460">Magnesium</keyword>
<evidence type="ECO:0000256" key="2">
    <source>
        <dbReference type="ARBA" id="ARBA00022723"/>
    </source>
</evidence>
<dbReference type="Gene3D" id="3.20.20.120">
    <property type="entry name" value="Enolase-like C-terminal domain"/>
    <property type="match status" value="1"/>
</dbReference>
<dbReference type="InterPro" id="IPR036849">
    <property type="entry name" value="Enolase-like_C_sf"/>
</dbReference>
<dbReference type="InterPro" id="IPR029065">
    <property type="entry name" value="Enolase_C-like"/>
</dbReference>
<accession>A0AAJ5ZKQ8</accession>
<dbReference type="SFLD" id="SFLDS00001">
    <property type="entry name" value="Enolase"/>
    <property type="match status" value="1"/>
</dbReference>
<dbReference type="Proteomes" id="UP001219901">
    <property type="component" value="Chromosome"/>
</dbReference>
<dbReference type="InterPro" id="IPR013342">
    <property type="entry name" value="Mandelate_racemase_C"/>
</dbReference>
<reference evidence="7 8" key="1">
    <citation type="submission" date="2019-11" db="EMBL/GenBank/DDBJ databases">
        <authorList>
            <person name="Cho J.-C."/>
        </authorList>
    </citation>
    <scope>NUCLEOTIDE SEQUENCE [LARGE SCALE GENOMIC DNA]</scope>
    <source>
        <strain evidence="6 7">JH1073</strain>
        <strain evidence="5 8">JH702</strain>
    </source>
</reference>
<organism evidence="6 7">
    <name type="scientific">Candidatus Lucifugimonas marina</name>
    <dbReference type="NCBI Taxonomy" id="3038979"/>
    <lineage>
        <taxon>Bacteria</taxon>
        <taxon>Bacillati</taxon>
        <taxon>Chloroflexota</taxon>
        <taxon>Dehalococcoidia</taxon>
        <taxon>SAR202 cluster</taxon>
        <taxon>Candidatus Lucifugimonadales</taxon>
        <taxon>Candidatus Lucifugimonadaceae</taxon>
        <taxon>Candidatus Lucifugimonas</taxon>
    </lineage>
</organism>
<dbReference type="Proteomes" id="UP001321249">
    <property type="component" value="Unassembled WGS sequence"/>
</dbReference>
<feature type="domain" description="Mandelate racemase/muconate lactonizing enzyme C-terminal" evidence="4">
    <location>
        <begin position="145"/>
        <end position="241"/>
    </location>
</feature>
<evidence type="ECO:0000313" key="7">
    <source>
        <dbReference type="Proteomes" id="UP001219901"/>
    </source>
</evidence>
<dbReference type="SMART" id="SM00922">
    <property type="entry name" value="MR_MLE"/>
    <property type="match status" value="1"/>
</dbReference>
<comment type="cofactor">
    <cofactor evidence="1">
        <name>Mg(2+)</name>
        <dbReference type="ChEBI" id="CHEBI:18420"/>
    </cofactor>
</comment>
<protein>
    <submittedName>
        <fullName evidence="6">Mandelate racemase/muconate lactonizing enzyme family protein</fullName>
    </submittedName>
</protein>
<dbReference type="GO" id="GO:0016052">
    <property type="term" value="P:carbohydrate catabolic process"/>
    <property type="evidence" value="ECO:0007669"/>
    <property type="project" value="TreeGrafter"/>
</dbReference>
<gene>
    <name evidence="5" type="ORF">GKO46_12480</name>
    <name evidence="6" type="ORF">GKO48_13125</name>
</gene>
<evidence type="ECO:0000313" key="6">
    <source>
        <dbReference type="EMBL" id="WFG40501.1"/>
    </source>
</evidence>
<dbReference type="SUPFAM" id="SSF51604">
    <property type="entry name" value="Enolase C-terminal domain-like"/>
    <property type="match status" value="1"/>
</dbReference>
<dbReference type="EMBL" id="CP046147">
    <property type="protein sequence ID" value="WFG40501.1"/>
    <property type="molecule type" value="Genomic_DNA"/>
</dbReference>
<keyword evidence="7" id="KW-1185">Reference proteome</keyword>
<evidence type="ECO:0000313" key="8">
    <source>
        <dbReference type="Proteomes" id="UP001321249"/>
    </source>
</evidence>
<reference evidence="7" key="3">
    <citation type="submission" date="2023-06" db="EMBL/GenBank/DDBJ databases">
        <title>Pangenomics reveal diversification of enzyme families and niche specialization in globally abundant SAR202 bacteria.</title>
        <authorList>
            <person name="Saw J.H.W."/>
        </authorList>
    </citation>
    <scope>NUCLEOTIDE SEQUENCE [LARGE SCALE GENOMIC DNA]</scope>
    <source>
        <strain evidence="7">JH1073</strain>
    </source>
</reference>
<dbReference type="Pfam" id="PF02746">
    <property type="entry name" value="MR_MLE_N"/>
    <property type="match status" value="1"/>
</dbReference>
<sequence length="395" mass="43328">MKIDRIEVRFVEAELDEPFGWSQRWTNTRSVVVLKVFTDDGVIGWGETYGSQDTAAAIASVARSAIGEDPANISQIWHKIHRATFQSHGYAGAPVMAASAIDTALHDIVGKTTGKPVAEVMGGRLHDSIAVYATGLYYVDNYALQPHLDEAVGYVEQGFTGMKMKVGALSLKEDAERIRATREAIGPDVRLMFDANESYDPSSALTFANMVADQDITWFEEPCASRDFVANKMVQEKSPIPVSGGESLSTRWEFAPRFSERTFDIVQPDICGVGGPSEMHRVGLMAQAFGIKFNPHFWGTGISFAAALHSLALQPIGQIGQTNIPYQNESVLEFDQTPHPVRENLTEPFFTQKNSRVEVPTTPGLGIEIDESVLERFTVGEVGVVTTSSDTQPFF</sequence>
<evidence type="ECO:0000256" key="3">
    <source>
        <dbReference type="ARBA" id="ARBA00022842"/>
    </source>
</evidence>
<dbReference type="SUPFAM" id="SSF54826">
    <property type="entry name" value="Enolase N-terminal domain-like"/>
    <property type="match status" value="1"/>
</dbReference>
<evidence type="ECO:0000256" key="1">
    <source>
        <dbReference type="ARBA" id="ARBA00001946"/>
    </source>
</evidence>
<dbReference type="EMBL" id="WMBE01000004">
    <property type="protein sequence ID" value="MDG0867883.1"/>
    <property type="molecule type" value="Genomic_DNA"/>
</dbReference>
<name>A0AAJ5ZKQ8_9CHLR</name>
<keyword evidence="2" id="KW-0479">Metal-binding</keyword>
<dbReference type="Pfam" id="PF13378">
    <property type="entry name" value="MR_MLE_C"/>
    <property type="match status" value="1"/>
</dbReference>